<evidence type="ECO:0000313" key="2">
    <source>
        <dbReference type="Proteomes" id="UP000253551"/>
    </source>
</evidence>
<organism evidence="1 2">
    <name type="scientific">Rhizopus stolonifer</name>
    <name type="common">Rhizopus nigricans</name>
    <dbReference type="NCBI Taxonomy" id="4846"/>
    <lineage>
        <taxon>Eukaryota</taxon>
        <taxon>Fungi</taxon>
        <taxon>Fungi incertae sedis</taxon>
        <taxon>Mucoromycota</taxon>
        <taxon>Mucoromycotina</taxon>
        <taxon>Mucoromycetes</taxon>
        <taxon>Mucorales</taxon>
        <taxon>Mucorineae</taxon>
        <taxon>Rhizopodaceae</taxon>
        <taxon>Rhizopus</taxon>
    </lineage>
</organism>
<reference evidence="1 2" key="1">
    <citation type="journal article" date="2018" name="G3 (Bethesda)">
        <title>Phylogenetic and Phylogenomic Definition of Rhizopus Species.</title>
        <authorList>
            <person name="Gryganskyi A.P."/>
            <person name="Golan J."/>
            <person name="Dolatabadi S."/>
            <person name="Mondo S."/>
            <person name="Robb S."/>
            <person name="Idnurm A."/>
            <person name="Muszewska A."/>
            <person name="Steczkiewicz K."/>
            <person name="Masonjones S."/>
            <person name="Liao H.L."/>
            <person name="Gajdeczka M.T."/>
            <person name="Anike F."/>
            <person name="Vuek A."/>
            <person name="Anishchenko I.M."/>
            <person name="Voigt K."/>
            <person name="de Hoog G.S."/>
            <person name="Smith M.E."/>
            <person name="Heitman J."/>
            <person name="Vilgalys R."/>
            <person name="Stajich J.E."/>
        </authorList>
    </citation>
    <scope>NUCLEOTIDE SEQUENCE [LARGE SCALE GENOMIC DNA]</scope>
    <source>
        <strain evidence="1 2">LSU 92-RS-03</strain>
    </source>
</reference>
<keyword evidence="2" id="KW-1185">Reference proteome</keyword>
<dbReference type="Proteomes" id="UP000253551">
    <property type="component" value="Unassembled WGS sequence"/>
</dbReference>
<proteinExistence type="predicted"/>
<name>A0A367KL85_RHIST</name>
<comment type="caution">
    <text evidence="1">The sequence shown here is derived from an EMBL/GenBank/DDBJ whole genome shotgun (WGS) entry which is preliminary data.</text>
</comment>
<sequence length="119" mass="13707">NIDSTNGRLNNQKLGEETKLELNLLERRADAFGTMVNSLEFSVMESTKRSIIQEERKACQNSVGFSCVDLSDSEEEEEEEKDISDAVQYTTKHIRRFNFFNALYESTSQRAPLSFNKQE</sequence>
<dbReference type="EMBL" id="PJQM01001328">
    <property type="protein sequence ID" value="RCI02602.1"/>
    <property type="molecule type" value="Genomic_DNA"/>
</dbReference>
<dbReference type="AlphaFoldDB" id="A0A367KL85"/>
<evidence type="ECO:0000313" key="1">
    <source>
        <dbReference type="EMBL" id="RCI02602.1"/>
    </source>
</evidence>
<feature type="non-terminal residue" evidence="1">
    <location>
        <position position="1"/>
    </location>
</feature>
<accession>A0A367KL85</accession>
<dbReference type="OrthoDB" id="248320at2759"/>
<protein>
    <submittedName>
        <fullName evidence="1">Uncharacterized protein</fullName>
    </submittedName>
</protein>
<gene>
    <name evidence="1" type="ORF">CU098_002889</name>
</gene>
<dbReference type="STRING" id="4846.A0A367KL85"/>